<keyword evidence="2" id="KW-1185">Reference proteome</keyword>
<name>E4Y390_OIKDI</name>
<proteinExistence type="predicted"/>
<dbReference type="EMBL" id="FN654071">
    <property type="protein sequence ID" value="CBY16306.1"/>
    <property type="molecule type" value="Genomic_DNA"/>
</dbReference>
<gene>
    <name evidence="1" type="ORF">GSOID_T00001439001</name>
</gene>
<evidence type="ECO:0000313" key="2">
    <source>
        <dbReference type="Proteomes" id="UP000001307"/>
    </source>
</evidence>
<dbReference type="InParanoid" id="E4Y390"/>
<protein>
    <submittedName>
        <fullName evidence="1">Uncharacterized protein</fullName>
    </submittedName>
</protein>
<reference evidence="1" key="1">
    <citation type="journal article" date="2010" name="Science">
        <title>Plasticity of animal genome architecture unmasked by rapid evolution of a pelagic tunicate.</title>
        <authorList>
            <person name="Denoeud F."/>
            <person name="Henriet S."/>
            <person name="Mungpakdee S."/>
            <person name="Aury J.M."/>
            <person name="Da Silva C."/>
            <person name="Brinkmann H."/>
            <person name="Mikhaleva J."/>
            <person name="Olsen L.C."/>
            <person name="Jubin C."/>
            <person name="Canestro C."/>
            <person name="Bouquet J.M."/>
            <person name="Danks G."/>
            <person name="Poulain J."/>
            <person name="Campsteijn C."/>
            <person name="Adamski M."/>
            <person name="Cross I."/>
            <person name="Yadetie F."/>
            <person name="Muffato M."/>
            <person name="Louis A."/>
            <person name="Butcher S."/>
            <person name="Tsagkogeorga G."/>
            <person name="Konrad A."/>
            <person name="Singh S."/>
            <person name="Jensen M.F."/>
            <person name="Cong E.H."/>
            <person name="Eikeseth-Otteraa H."/>
            <person name="Noel B."/>
            <person name="Anthouard V."/>
            <person name="Porcel B.M."/>
            <person name="Kachouri-Lafond R."/>
            <person name="Nishino A."/>
            <person name="Ugolini M."/>
            <person name="Chourrout P."/>
            <person name="Nishida H."/>
            <person name="Aasland R."/>
            <person name="Huzurbazar S."/>
            <person name="Westhof E."/>
            <person name="Delsuc F."/>
            <person name="Lehrach H."/>
            <person name="Reinhardt R."/>
            <person name="Weissenbach J."/>
            <person name="Roy S.W."/>
            <person name="Artiguenave F."/>
            <person name="Postlethwait J.H."/>
            <person name="Manak J.R."/>
            <person name="Thompson E.M."/>
            <person name="Jaillon O."/>
            <person name="Du Pasquier L."/>
            <person name="Boudinot P."/>
            <person name="Liberles D.A."/>
            <person name="Volff J.N."/>
            <person name="Philippe H."/>
            <person name="Lenhard B."/>
            <person name="Roest Crollius H."/>
            <person name="Wincker P."/>
            <person name="Chourrout D."/>
        </authorList>
    </citation>
    <scope>NUCLEOTIDE SEQUENCE [LARGE SCALE GENOMIC DNA]</scope>
</reference>
<organism evidence="1">
    <name type="scientific">Oikopleura dioica</name>
    <name type="common">Tunicate</name>
    <dbReference type="NCBI Taxonomy" id="34765"/>
    <lineage>
        <taxon>Eukaryota</taxon>
        <taxon>Metazoa</taxon>
        <taxon>Chordata</taxon>
        <taxon>Tunicata</taxon>
        <taxon>Appendicularia</taxon>
        <taxon>Copelata</taxon>
        <taxon>Oikopleuridae</taxon>
        <taxon>Oikopleura</taxon>
    </lineage>
</organism>
<sequence>MANIFISGFQIKKAAQNSKRRRNKFILGVEKRRTDESCKARRTGRDNGSNMKKLLVMFLFDSI</sequence>
<accession>E4Y390</accession>
<evidence type="ECO:0000313" key="1">
    <source>
        <dbReference type="EMBL" id="CBY16306.1"/>
    </source>
</evidence>
<dbReference type="AlphaFoldDB" id="E4Y390"/>
<dbReference type="Proteomes" id="UP000001307">
    <property type="component" value="Unassembled WGS sequence"/>
</dbReference>